<feature type="region of interest" description="Disordered" evidence="1">
    <location>
        <begin position="1"/>
        <end position="48"/>
    </location>
</feature>
<protein>
    <submittedName>
        <fullName evidence="2">RGD1559859 (Predicted)</fullName>
    </submittedName>
</protein>
<proteinExistence type="predicted"/>
<evidence type="ECO:0000313" key="2">
    <source>
        <dbReference type="EMBL" id="EDL98877.1"/>
    </source>
</evidence>
<dbReference type="Proteomes" id="UP000234681">
    <property type="component" value="Chromosome 9"/>
</dbReference>
<organism evidence="2 3">
    <name type="scientific">Rattus norvegicus</name>
    <name type="common">Rat</name>
    <dbReference type="NCBI Taxonomy" id="10116"/>
    <lineage>
        <taxon>Eukaryota</taxon>
        <taxon>Metazoa</taxon>
        <taxon>Chordata</taxon>
        <taxon>Craniata</taxon>
        <taxon>Vertebrata</taxon>
        <taxon>Euteleostomi</taxon>
        <taxon>Mammalia</taxon>
        <taxon>Eutheria</taxon>
        <taxon>Euarchontoglires</taxon>
        <taxon>Glires</taxon>
        <taxon>Rodentia</taxon>
        <taxon>Myomorpha</taxon>
        <taxon>Muroidea</taxon>
        <taxon>Muridae</taxon>
        <taxon>Murinae</taxon>
        <taxon>Rattus</taxon>
    </lineage>
</organism>
<accession>A6IPI3</accession>
<reference evidence="2 3" key="1">
    <citation type="submission" date="2005-09" db="EMBL/GenBank/DDBJ databases">
        <authorList>
            <person name="Mural R.J."/>
            <person name="Li P.W."/>
            <person name="Adams M.D."/>
            <person name="Amanatides P.G."/>
            <person name="Baden-Tillson H."/>
            <person name="Barnstead M."/>
            <person name="Chin S.H."/>
            <person name="Dew I."/>
            <person name="Evans C.A."/>
            <person name="Ferriera S."/>
            <person name="Flanigan M."/>
            <person name="Fosler C."/>
            <person name="Glodek A."/>
            <person name="Gu Z."/>
            <person name="Holt R.A."/>
            <person name="Jennings D."/>
            <person name="Kraft C.L."/>
            <person name="Lu F."/>
            <person name="Nguyen T."/>
            <person name="Nusskern D.R."/>
            <person name="Pfannkoch C.M."/>
            <person name="Sitter C."/>
            <person name="Sutton G.G."/>
            <person name="Venter J.C."/>
            <person name="Wang Z."/>
            <person name="Woodage T."/>
            <person name="Zheng X.H."/>
            <person name="Zhong F."/>
        </authorList>
    </citation>
    <scope>NUCLEOTIDE SEQUENCE [LARGE SCALE GENOMIC DNA]</scope>
    <source>
        <strain>BN</strain>
        <strain evidence="3">Sprague-Dawley</strain>
    </source>
</reference>
<gene>
    <name evidence="2" type="primary">RGD1559859_predicted</name>
    <name evidence="2" type="ORF">rCG_22282</name>
</gene>
<feature type="compositionally biased region" description="Polar residues" evidence="1">
    <location>
        <begin position="1"/>
        <end position="11"/>
    </location>
</feature>
<name>A6IPI3_RAT</name>
<dbReference type="AlphaFoldDB" id="A6IPI3"/>
<sequence>MENTPDTTNLDCETGSHHMPSSHPSPLKKKREMYDNQLEEDRESSIKA</sequence>
<evidence type="ECO:0000313" key="3">
    <source>
        <dbReference type="Proteomes" id="UP000234681"/>
    </source>
</evidence>
<dbReference type="EMBL" id="CH473965">
    <property type="protein sequence ID" value="EDL98877.1"/>
    <property type="molecule type" value="Genomic_DNA"/>
</dbReference>
<evidence type="ECO:0000256" key="1">
    <source>
        <dbReference type="SAM" id="MobiDB-lite"/>
    </source>
</evidence>